<sequence>MQRRHFIIHKYHEGSRLGRSVRMLLNATVPLSVDFDAPEDFLIFIFHILFATSAALVAGSVVIGISCTRSLRGQNRFIFMLNTSISDTLTGFSVFYLGLFDVQEGYPSRNGTYYILPSFLGVNVLTFLFAQFDRYFAVCHPFFYNRYITRSFVVGVCAFCWVYTYTILTVQNMVPISKAAQINAFGVMTLQIIVLIKVLMTVKLYVIARSHVVREAPSAERDNKKESLRIIVFVVICFLALWCPSFVNIIVRQLTRGGLRFRNEATNLFAIMARMNALVTPAVYIWGSPALRGAVWRTVWRRVCPWRRASPEDYFIFIFQILFATTTVLLAGTVMVSILATRALRLQNRFIFMLNTSICDTLVGFSVYYVGLFDVQEGYPSRNGTYNILPSLLGVDILTFLFAQFDRYFAVCHPFIYSRFITRRVVISANIYCWLHVYLQAVISACLPLSKAIQLYAFSIVSLQLVVLHQGGHDHQAVRSGPLPGGPRALQRRQGQQEGVAEDHHLRGGELPGAVVPLFRQHRAQAAGGGRHEIQERGHQPVRHHGPVHRGVHPVRVPVGEPGSEGGHGAHGVEQSVSEVQEEILFATTTVLLAGTVMVSILATRALRLQNRFIFMLNTSICDTLGVNILTFLFAQFDRYFAVPSFQPACPSPRRCQLYAFSIVSLQLVVLTKVVMTIKLYVVARFQVDREPSSADRDSKRESLRIIIFVVVSFLVLWCPSFVNIVLRLLVGGGMKFRNEATNLFAIMARFNAVCTPSVYLWGSPALREATVRTVWSRILFATTTVLLAGTVMVSILATRALRLQNRFIFMLNTSICDTLVGFSVYYVGLFDVQEGYPSRNGTYNILQSLLGVDILTFLFAQFDRYFAVCHPFIYSRFITRNFVIGVNICCWLYNIAYLAARNLLPLSKAIQLFVFSIVSLQLVVFTKVVMTIKLYVVARFQVDREPSSADRDSKRESLRIIIFVVVSFLVLWYPSFVNIIVRFVAGGGLTFRNEATNLFAIMARFTAVCTPSVYLWGSPALREATVRTAGVEQSVSEVQEEVTHV</sequence>
<protein>
    <submittedName>
        <fullName evidence="1">Uncharacterized protein</fullName>
    </submittedName>
</protein>
<dbReference type="Proteomes" id="UP000831701">
    <property type="component" value="Chromosome 5"/>
</dbReference>
<reference evidence="1" key="1">
    <citation type="submission" date="2022-04" db="EMBL/GenBank/DDBJ databases">
        <title>Jade perch genome.</title>
        <authorList>
            <person name="Chao B."/>
        </authorList>
    </citation>
    <scope>NUCLEOTIDE SEQUENCE</scope>
    <source>
        <strain evidence="1">CB-2022</strain>
    </source>
</reference>
<organism evidence="1 2">
    <name type="scientific">Scortum barcoo</name>
    <name type="common">barcoo grunter</name>
    <dbReference type="NCBI Taxonomy" id="214431"/>
    <lineage>
        <taxon>Eukaryota</taxon>
        <taxon>Metazoa</taxon>
        <taxon>Chordata</taxon>
        <taxon>Craniata</taxon>
        <taxon>Vertebrata</taxon>
        <taxon>Euteleostomi</taxon>
        <taxon>Actinopterygii</taxon>
        <taxon>Neopterygii</taxon>
        <taxon>Teleostei</taxon>
        <taxon>Neoteleostei</taxon>
        <taxon>Acanthomorphata</taxon>
        <taxon>Eupercaria</taxon>
        <taxon>Centrarchiformes</taxon>
        <taxon>Terapontoidei</taxon>
        <taxon>Terapontidae</taxon>
        <taxon>Scortum</taxon>
    </lineage>
</organism>
<name>A0ACB8WZ80_9TELE</name>
<keyword evidence="2" id="KW-1185">Reference proteome</keyword>
<evidence type="ECO:0000313" key="1">
    <source>
        <dbReference type="EMBL" id="KAI3372008.1"/>
    </source>
</evidence>
<evidence type="ECO:0000313" key="2">
    <source>
        <dbReference type="Proteomes" id="UP000831701"/>
    </source>
</evidence>
<dbReference type="EMBL" id="CM041535">
    <property type="protein sequence ID" value="KAI3372008.1"/>
    <property type="molecule type" value="Genomic_DNA"/>
</dbReference>
<accession>A0ACB8WZ80</accession>
<comment type="caution">
    <text evidence="1">The sequence shown here is derived from an EMBL/GenBank/DDBJ whole genome shotgun (WGS) entry which is preliminary data.</text>
</comment>
<gene>
    <name evidence="1" type="ORF">L3Q82_006876</name>
</gene>
<proteinExistence type="predicted"/>